<dbReference type="PANTHER" id="PTHR10098:SF108">
    <property type="entry name" value="TETRATRICOPEPTIDE REPEAT PROTEIN 28"/>
    <property type="match status" value="1"/>
</dbReference>
<protein>
    <submittedName>
        <fullName evidence="2">Tetratricopeptide repeat protein</fullName>
    </submittedName>
</protein>
<evidence type="ECO:0000313" key="3">
    <source>
        <dbReference type="Proteomes" id="UP000594464"/>
    </source>
</evidence>
<dbReference type="PROSITE" id="PS50005">
    <property type="entry name" value="TPR"/>
    <property type="match status" value="2"/>
</dbReference>
<dbReference type="PANTHER" id="PTHR10098">
    <property type="entry name" value="RAPSYN-RELATED"/>
    <property type="match status" value="1"/>
</dbReference>
<gene>
    <name evidence="2" type="ORF">G3M78_05320</name>
</gene>
<accession>A0A7T0C1K0</accession>
<feature type="repeat" description="TPR" evidence="1">
    <location>
        <begin position="291"/>
        <end position="324"/>
    </location>
</feature>
<dbReference type="KEGG" id="nva:G3M78_05320"/>
<dbReference type="SUPFAM" id="SSF48452">
    <property type="entry name" value="TPR-like"/>
    <property type="match status" value="2"/>
</dbReference>
<reference evidence="3" key="1">
    <citation type="submission" date="2020-02" db="EMBL/GenBank/DDBJ databases">
        <title>Genomic and physiological characterization of two novel Nitrospinaceae genera.</title>
        <authorList>
            <person name="Mueller A.J."/>
            <person name="Jung M.-Y."/>
            <person name="Strachan C.R."/>
            <person name="Herbold C.W."/>
            <person name="Kirkegaard R.H."/>
            <person name="Daims H."/>
        </authorList>
    </citation>
    <scope>NUCLEOTIDE SEQUENCE [LARGE SCALE GENOMIC DNA]</scope>
</reference>
<dbReference type="InterPro" id="IPR011990">
    <property type="entry name" value="TPR-like_helical_dom_sf"/>
</dbReference>
<dbReference type="Gene3D" id="1.25.40.10">
    <property type="entry name" value="Tetratricopeptide repeat domain"/>
    <property type="match status" value="1"/>
</dbReference>
<name>A0A7T0C1K0_9BACT</name>
<dbReference type="SMART" id="SM00028">
    <property type="entry name" value="TPR"/>
    <property type="match status" value="4"/>
</dbReference>
<evidence type="ECO:0000256" key="1">
    <source>
        <dbReference type="PROSITE-ProRule" id="PRU00339"/>
    </source>
</evidence>
<dbReference type="Pfam" id="PF13424">
    <property type="entry name" value="TPR_12"/>
    <property type="match status" value="2"/>
</dbReference>
<keyword evidence="1" id="KW-0802">TPR repeat</keyword>
<sequence length="427" mass="47877">MPIVYFSSYSSDLEPAMHRVLTGLESFFHEEFTAQTGGEGFDPARIRHTLEHSNVLVVALGGGASSVKSVESSIEDPFASERVRFEIVSAMHLDLIIIPLLIDDASLPDKRLAPGSVKRLLDCKSYRLKYESWSQDLQRLCKDLQQELEFKTMMKSNLKTDPMRDLMESEAIRGNTLGQEFISSLEGRRVVELAQHQLDEARRKNNRIEEKSALSALGLAYARLGQTQKSIEYFEEQLALVRDLGDIGEECPLLANLGDACAVTGNVAQARKYYERQLELSIEADDRASIASAHNGLGFVCVKQNQIDTAIEHYQQALLLYRELKMVDKELELLVGVGLNQLKLKRWQDACDNLEQALDLSRYLENREEETRLLVDLGDAHFQLGNFQRVNACLNQAEDSLSGTLHPGLASLKSQIQSIRGALPPVK</sequence>
<dbReference type="EMBL" id="CP048620">
    <property type="protein sequence ID" value="QPJ64836.1"/>
    <property type="molecule type" value="Genomic_DNA"/>
</dbReference>
<evidence type="ECO:0000313" key="2">
    <source>
        <dbReference type="EMBL" id="QPJ64836.1"/>
    </source>
</evidence>
<organism evidence="2 3">
    <name type="scientific">Candidatus Nitrohelix vancouverensis</name>
    <dbReference type="NCBI Taxonomy" id="2705534"/>
    <lineage>
        <taxon>Bacteria</taxon>
        <taxon>Pseudomonadati</taxon>
        <taxon>Nitrospinota/Tectimicrobiota group</taxon>
        <taxon>Nitrospinota</taxon>
        <taxon>Nitrospinia</taxon>
        <taxon>Nitrospinales</taxon>
        <taxon>Nitrospinaceae</taxon>
        <taxon>Candidatus Nitrohelix</taxon>
    </lineage>
</organism>
<dbReference type="Proteomes" id="UP000594464">
    <property type="component" value="Chromosome"/>
</dbReference>
<dbReference type="Pfam" id="PF13176">
    <property type="entry name" value="TPR_7"/>
    <property type="match status" value="1"/>
</dbReference>
<feature type="repeat" description="TPR" evidence="1">
    <location>
        <begin position="211"/>
        <end position="244"/>
    </location>
</feature>
<dbReference type="AlphaFoldDB" id="A0A7T0C1K0"/>
<proteinExistence type="predicted"/>
<dbReference type="InterPro" id="IPR019734">
    <property type="entry name" value="TPR_rpt"/>
</dbReference>